<sequence length="372" mass="40234">MVGLPFEEDPIAIGAFHVMAKGILIVNSAGNSGPQPSTVSSTSPWIFTIAASNTNRAFVTKVVLGDGKTIVGRSVNFHLNGIKYPLVYGGSSSSRCDAASTGFCSPGCLDSKRVKGKIVLCDSPQNPKEAQVMGAIASIVRSRHADVANSYHHCVLLFSGSKHYYSRSFEGRTKILAVYSLDAPPSQSDTRRVNYSVLGGTSMSCVAAYLKTFHPRRSPSMIQSAIMSTARPMNTSTSPFDHMAEFAYGAGHVNPIADWSMNYTAKSLRLISGENRSCSEEQSQSLAINLNYPSMTVKVRETKPFNLNFRRTVTNVGMAKSTYKAQVLGSELTIRVVPDFLSLKSMYQMRSFTVTVSGQGPEADKLASAHLI</sequence>
<reference evidence="6" key="1">
    <citation type="journal article" date="2011" name="Nat. Genet.">
        <title>The Arabidopsis lyrata genome sequence and the basis of rapid genome size change.</title>
        <authorList>
            <person name="Hu T.T."/>
            <person name="Pattyn P."/>
            <person name="Bakker E.G."/>
            <person name="Cao J."/>
            <person name="Cheng J.-F."/>
            <person name="Clark R.M."/>
            <person name="Fahlgren N."/>
            <person name="Fawcett J.A."/>
            <person name="Grimwood J."/>
            <person name="Gundlach H."/>
            <person name="Haberer G."/>
            <person name="Hollister J.D."/>
            <person name="Ossowski S."/>
            <person name="Ottilar R.P."/>
            <person name="Salamov A.A."/>
            <person name="Schneeberger K."/>
            <person name="Spannagl M."/>
            <person name="Wang X."/>
            <person name="Yang L."/>
            <person name="Nasrallah M.E."/>
            <person name="Bergelson J."/>
            <person name="Carrington J.C."/>
            <person name="Gaut B.S."/>
            <person name="Schmutz J."/>
            <person name="Mayer K.F.X."/>
            <person name="Van de Peer Y."/>
            <person name="Grigoriev I.V."/>
            <person name="Nordborg M."/>
            <person name="Weigel D."/>
            <person name="Guo Y.-L."/>
        </authorList>
    </citation>
    <scope>NUCLEOTIDE SEQUENCE [LARGE SCALE GENOMIC DNA]</scope>
    <source>
        <strain evidence="6">cv. MN47</strain>
    </source>
</reference>
<dbReference type="SUPFAM" id="SSF52743">
    <property type="entry name" value="Subtilisin-like"/>
    <property type="match status" value="1"/>
</dbReference>
<dbReference type="GO" id="GO:0006508">
    <property type="term" value="P:proteolysis"/>
    <property type="evidence" value="ECO:0007669"/>
    <property type="project" value="InterPro"/>
</dbReference>
<evidence type="ECO:0000259" key="3">
    <source>
        <dbReference type="Pfam" id="PF00082"/>
    </source>
</evidence>
<dbReference type="CDD" id="cd02120">
    <property type="entry name" value="PA_subtilisin_like"/>
    <property type="match status" value="1"/>
</dbReference>
<dbReference type="Gene3D" id="3.40.50.200">
    <property type="entry name" value="Peptidase S8/S53 domain"/>
    <property type="match status" value="2"/>
</dbReference>
<dbReference type="STRING" id="81972.D7LN59"/>
<organism evidence="6">
    <name type="scientific">Arabidopsis lyrata subsp. lyrata</name>
    <name type="common">Lyre-leaved rock-cress</name>
    <dbReference type="NCBI Taxonomy" id="81972"/>
    <lineage>
        <taxon>Eukaryota</taxon>
        <taxon>Viridiplantae</taxon>
        <taxon>Streptophyta</taxon>
        <taxon>Embryophyta</taxon>
        <taxon>Tracheophyta</taxon>
        <taxon>Spermatophyta</taxon>
        <taxon>Magnoliopsida</taxon>
        <taxon>eudicotyledons</taxon>
        <taxon>Gunneridae</taxon>
        <taxon>Pentapetalae</taxon>
        <taxon>rosids</taxon>
        <taxon>malvids</taxon>
        <taxon>Brassicales</taxon>
        <taxon>Brassicaceae</taxon>
        <taxon>Camelineae</taxon>
        <taxon>Arabidopsis</taxon>
    </lineage>
</organism>
<evidence type="ECO:0008006" key="7">
    <source>
        <dbReference type="Google" id="ProtNLM"/>
    </source>
</evidence>
<accession>D7LN59</accession>
<dbReference type="Gene3D" id="3.50.30.30">
    <property type="match status" value="1"/>
</dbReference>
<evidence type="ECO:0000313" key="6">
    <source>
        <dbReference type="Proteomes" id="UP000008694"/>
    </source>
</evidence>
<evidence type="ECO:0000259" key="4">
    <source>
        <dbReference type="Pfam" id="PF17766"/>
    </source>
</evidence>
<evidence type="ECO:0000313" key="5">
    <source>
        <dbReference type="EMBL" id="EFH52066.1"/>
    </source>
</evidence>
<dbReference type="InterPro" id="IPR000209">
    <property type="entry name" value="Peptidase_S8/S53_dom"/>
</dbReference>
<dbReference type="eggNOG" id="ENOG502QRA7">
    <property type="taxonomic scope" value="Eukaryota"/>
</dbReference>
<dbReference type="AlphaFoldDB" id="D7LN59"/>
<dbReference type="Pfam" id="PF17766">
    <property type="entry name" value="fn3_6"/>
    <property type="match status" value="1"/>
</dbReference>
<evidence type="ECO:0000256" key="1">
    <source>
        <dbReference type="ARBA" id="ARBA00011073"/>
    </source>
</evidence>
<feature type="domain" description="Peptidase S8/S53" evidence="3">
    <location>
        <begin position="16"/>
        <end position="251"/>
    </location>
</feature>
<proteinExistence type="inferred from homology"/>
<comment type="similarity">
    <text evidence="1">Belongs to the peptidase S8 family.</text>
</comment>
<dbReference type="Pfam" id="PF00082">
    <property type="entry name" value="Peptidase_S8"/>
    <property type="match status" value="1"/>
</dbReference>
<dbReference type="InterPro" id="IPR036852">
    <property type="entry name" value="Peptidase_S8/S53_dom_sf"/>
</dbReference>
<dbReference type="HOGENOM" id="CLU_744648_0_0_1"/>
<keyword evidence="2" id="KW-0732">Signal</keyword>
<protein>
    <recommendedName>
        <fullName evidence="7">Subtilase family protein</fullName>
    </recommendedName>
</protein>
<evidence type="ECO:0000256" key="2">
    <source>
        <dbReference type="ARBA" id="ARBA00022729"/>
    </source>
</evidence>
<feature type="domain" description="Subtilisin-like protease fibronectin type-III" evidence="4">
    <location>
        <begin position="289"/>
        <end position="370"/>
    </location>
</feature>
<dbReference type="InterPro" id="IPR045051">
    <property type="entry name" value="SBT"/>
</dbReference>
<dbReference type="Gene3D" id="2.60.40.2310">
    <property type="match status" value="1"/>
</dbReference>
<keyword evidence="6" id="KW-1185">Reference proteome</keyword>
<dbReference type="Gramene" id="scaffold_501597.1">
    <property type="protein sequence ID" value="scaffold_501597.1"/>
    <property type="gene ID" value="scaffold_501597.1"/>
</dbReference>
<dbReference type="EMBL" id="GL348717">
    <property type="protein sequence ID" value="EFH52066.1"/>
    <property type="molecule type" value="Genomic_DNA"/>
</dbReference>
<name>D7LN59_ARALL</name>
<dbReference type="InterPro" id="IPR041469">
    <property type="entry name" value="Subtilisin-like_FN3"/>
</dbReference>
<dbReference type="PANTHER" id="PTHR10795">
    <property type="entry name" value="PROPROTEIN CONVERTASE SUBTILISIN/KEXIN"/>
    <property type="match status" value="1"/>
</dbReference>
<dbReference type="GO" id="GO:0004252">
    <property type="term" value="F:serine-type endopeptidase activity"/>
    <property type="evidence" value="ECO:0007669"/>
    <property type="project" value="InterPro"/>
</dbReference>
<gene>
    <name evidence="5" type="ORF">ARALYDRAFT_905893</name>
</gene>
<dbReference type="Proteomes" id="UP000008694">
    <property type="component" value="Unassembled WGS sequence"/>
</dbReference>